<accession>A0A402BIC5</accession>
<dbReference type="EMBL" id="BIFT01000002">
    <property type="protein sequence ID" value="GCE31158.1"/>
    <property type="molecule type" value="Genomic_DNA"/>
</dbReference>
<sequence>MNLIDSSGQIQLHLLLSAQQKAYAHEYAPKFVSEQVAALLSTAPIDEEEVKTLLYDIYCSAKRAPPTIRWLDSPFPFVQECLRIPSTKYRQDFSLSLHTDLSRWLEFSDQSFLSYAIGTEVYSLLGGIKEDVASRVKENVRNISWAHAREYLLRLYTGDNTWGDRWWRVEVEFCVSNSANAYEYAPKLACARFLHEVLERIPEQQLQDVQAPIDHIIQNKYLNLMRLSELVWGYQLHDQEAVLVRKPVFLERDEEGRWHNASGPCLQYRDGWGWYAWHGVTVPKNIILHPERLTKRDWIQQRNVEVRRAIQERLGNERFVEMIGGRLIDTGRRGKLIEIKLGYRDPERVARFVQVQDPSTKRQYYLRVPPLINSADEAIAWTFGMNAQDYQPDRET</sequence>
<dbReference type="AlphaFoldDB" id="A0A402BIC5"/>
<evidence type="ECO:0000259" key="1">
    <source>
        <dbReference type="Pfam" id="PF20530"/>
    </source>
</evidence>
<organism evidence="2 3">
    <name type="scientific">Dictyobacter alpinus</name>
    <dbReference type="NCBI Taxonomy" id="2014873"/>
    <lineage>
        <taxon>Bacteria</taxon>
        <taxon>Bacillati</taxon>
        <taxon>Chloroflexota</taxon>
        <taxon>Ktedonobacteria</taxon>
        <taxon>Ktedonobacterales</taxon>
        <taxon>Dictyobacteraceae</taxon>
        <taxon>Dictyobacter</taxon>
    </lineage>
</organism>
<proteinExistence type="predicted"/>
<dbReference type="InterPro" id="IPR046633">
    <property type="entry name" value="DUF6745"/>
</dbReference>
<gene>
    <name evidence="2" type="ORF">KDA_66420</name>
</gene>
<dbReference type="Pfam" id="PF20530">
    <property type="entry name" value="DUF6745"/>
    <property type="match status" value="1"/>
</dbReference>
<reference evidence="3" key="1">
    <citation type="submission" date="2018-12" db="EMBL/GenBank/DDBJ databases">
        <title>Tengunoibacter tsumagoiensis gen. nov., sp. nov., Dictyobacter kobayashii sp. nov., D. alpinus sp. nov., and D. joshuensis sp. nov. and description of Dictyobacteraceae fam. nov. within the order Ktedonobacterales isolated from Tengu-no-mugimeshi.</title>
        <authorList>
            <person name="Wang C.M."/>
            <person name="Zheng Y."/>
            <person name="Sakai Y."/>
            <person name="Toyoda A."/>
            <person name="Minakuchi Y."/>
            <person name="Abe K."/>
            <person name="Yokota A."/>
            <person name="Yabe S."/>
        </authorList>
    </citation>
    <scope>NUCLEOTIDE SEQUENCE [LARGE SCALE GENOMIC DNA]</scope>
    <source>
        <strain evidence="3">Uno16</strain>
    </source>
</reference>
<evidence type="ECO:0000313" key="3">
    <source>
        <dbReference type="Proteomes" id="UP000287171"/>
    </source>
</evidence>
<dbReference type="OrthoDB" id="141938at2"/>
<dbReference type="Proteomes" id="UP000287171">
    <property type="component" value="Unassembled WGS sequence"/>
</dbReference>
<evidence type="ECO:0000313" key="2">
    <source>
        <dbReference type="EMBL" id="GCE31158.1"/>
    </source>
</evidence>
<keyword evidence="3" id="KW-1185">Reference proteome</keyword>
<protein>
    <recommendedName>
        <fullName evidence="1">DUF6745 domain-containing protein</fullName>
    </recommendedName>
</protein>
<dbReference type="RefSeq" id="WP_126631153.1">
    <property type="nucleotide sequence ID" value="NZ_BIFT01000002.1"/>
</dbReference>
<name>A0A402BIC5_9CHLR</name>
<comment type="caution">
    <text evidence="2">The sequence shown here is derived from an EMBL/GenBank/DDBJ whole genome shotgun (WGS) entry which is preliminary data.</text>
</comment>
<feature type="domain" description="DUF6745" evidence="1">
    <location>
        <begin position="231"/>
        <end position="396"/>
    </location>
</feature>